<dbReference type="NCBIfam" id="TIGR00745">
    <property type="entry name" value="apbA_panE"/>
    <property type="match status" value="1"/>
</dbReference>
<feature type="domain" description="Ketopantoate reductase C-terminal" evidence="6">
    <location>
        <begin position="181"/>
        <end position="302"/>
    </location>
</feature>
<dbReference type="InterPro" id="IPR003710">
    <property type="entry name" value="ApbA"/>
</dbReference>
<keyword evidence="4" id="KW-0566">Pantothenate biosynthesis</keyword>
<comment type="similarity">
    <text evidence="1 4">Belongs to the ketopantoate reductase family.</text>
</comment>
<sequence length="312" mass="32189">MKIGVVGAGGVGAYFAAVLARAGNEVHILSTPRHVEPIRTKGLQVTTADGISGFTIHPAGITADAAEIGQCEAVIVASKAGQVRHVMESAAALIGPQTAVLPLQNGVTAVQQIADAVGPGHALGGVCMIISYLVEPGVVHHVGGQPAITLGELDGTATKRVLDLQVALEEARVKTILSPHIQTDIWRKFMLITSYGGVGALSGEPVGRTRSNELSRSLVRDAMAEVAALATAAGAPLGEADIDSMMGQFDAFEPASTASMQRDLAAGRLSEIEEQSGAVVRIAAEYGVQVPIHDTIYRALKLRDGAALVQAS</sequence>
<comment type="function">
    <text evidence="4">Catalyzes the NADPH-dependent reduction of ketopantoate into pantoic acid.</text>
</comment>
<dbReference type="Pfam" id="PF08546">
    <property type="entry name" value="ApbA_C"/>
    <property type="match status" value="1"/>
</dbReference>
<dbReference type="EMBL" id="BJNY01000020">
    <property type="protein sequence ID" value="GED07448.1"/>
    <property type="molecule type" value="Genomic_DNA"/>
</dbReference>
<accession>A0A4Y4DVP4</accession>
<comment type="caution">
    <text evidence="7">The sequence shown here is derived from an EMBL/GenBank/DDBJ whole genome shotgun (WGS) entry which is preliminary data.</text>
</comment>
<dbReference type="Gene3D" id="1.10.1040.10">
    <property type="entry name" value="N-(1-d-carboxylethyl)-l-norvaline Dehydrogenase, domain 2"/>
    <property type="match status" value="1"/>
</dbReference>
<dbReference type="InterPro" id="IPR013752">
    <property type="entry name" value="KPA_reductase"/>
</dbReference>
<feature type="domain" description="Ketopantoate reductase N-terminal" evidence="5">
    <location>
        <begin position="3"/>
        <end position="154"/>
    </location>
</feature>
<evidence type="ECO:0000256" key="1">
    <source>
        <dbReference type="ARBA" id="ARBA00007870"/>
    </source>
</evidence>
<evidence type="ECO:0000259" key="5">
    <source>
        <dbReference type="Pfam" id="PF02558"/>
    </source>
</evidence>
<evidence type="ECO:0000259" key="6">
    <source>
        <dbReference type="Pfam" id="PF08546"/>
    </source>
</evidence>
<keyword evidence="3 4" id="KW-0560">Oxidoreductase</keyword>
<comment type="catalytic activity">
    <reaction evidence="4">
        <text>(R)-pantoate + NADP(+) = 2-dehydropantoate + NADPH + H(+)</text>
        <dbReference type="Rhea" id="RHEA:16233"/>
        <dbReference type="ChEBI" id="CHEBI:11561"/>
        <dbReference type="ChEBI" id="CHEBI:15378"/>
        <dbReference type="ChEBI" id="CHEBI:15980"/>
        <dbReference type="ChEBI" id="CHEBI:57783"/>
        <dbReference type="ChEBI" id="CHEBI:58349"/>
        <dbReference type="EC" id="1.1.1.169"/>
    </reaction>
</comment>
<keyword evidence="2 4" id="KW-0521">NADP</keyword>
<dbReference type="Proteomes" id="UP000316612">
    <property type="component" value="Unassembled WGS sequence"/>
</dbReference>
<gene>
    <name evidence="7" type="ORF">AUR04nite_29800</name>
</gene>
<evidence type="ECO:0000256" key="3">
    <source>
        <dbReference type="ARBA" id="ARBA00023002"/>
    </source>
</evidence>
<dbReference type="InterPro" id="IPR008927">
    <property type="entry name" value="6-PGluconate_DH-like_C_sf"/>
</dbReference>
<dbReference type="AlphaFoldDB" id="A0A4Y4DVP4"/>
<dbReference type="Gene3D" id="3.40.50.720">
    <property type="entry name" value="NAD(P)-binding Rossmann-like Domain"/>
    <property type="match status" value="1"/>
</dbReference>
<dbReference type="Pfam" id="PF02558">
    <property type="entry name" value="ApbA"/>
    <property type="match status" value="1"/>
</dbReference>
<dbReference type="InterPro" id="IPR036291">
    <property type="entry name" value="NAD(P)-bd_dom_sf"/>
</dbReference>
<reference evidence="7 8" key="1">
    <citation type="submission" date="2019-06" db="EMBL/GenBank/DDBJ databases">
        <title>Whole genome shotgun sequence of Glutamicibacter uratoxydans NBRC 15515.</title>
        <authorList>
            <person name="Hosoyama A."/>
            <person name="Uohara A."/>
            <person name="Ohji S."/>
            <person name="Ichikawa N."/>
        </authorList>
    </citation>
    <scope>NUCLEOTIDE SEQUENCE [LARGE SCALE GENOMIC DNA]</scope>
    <source>
        <strain evidence="7 8">NBRC 15515</strain>
    </source>
</reference>
<dbReference type="FunFam" id="1.10.1040.10:FF:000017">
    <property type="entry name" value="2-dehydropantoate 2-reductase"/>
    <property type="match status" value="1"/>
</dbReference>
<dbReference type="InterPro" id="IPR013328">
    <property type="entry name" value="6PGD_dom2"/>
</dbReference>
<evidence type="ECO:0000256" key="2">
    <source>
        <dbReference type="ARBA" id="ARBA00022857"/>
    </source>
</evidence>
<dbReference type="RefSeq" id="WP_170184230.1">
    <property type="nucleotide sequence ID" value="NZ_BAAAJL010000014.1"/>
</dbReference>
<protein>
    <recommendedName>
        <fullName evidence="4">2-dehydropantoate 2-reductase</fullName>
        <ecNumber evidence="4">1.1.1.169</ecNumber>
    </recommendedName>
    <alternativeName>
        <fullName evidence="4">Ketopantoate reductase</fullName>
    </alternativeName>
</protein>
<dbReference type="InterPro" id="IPR051402">
    <property type="entry name" value="KPR-Related"/>
</dbReference>
<dbReference type="GO" id="GO:0015940">
    <property type="term" value="P:pantothenate biosynthetic process"/>
    <property type="evidence" value="ECO:0007669"/>
    <property type="project" value="UniProtKB-UniPathway"/>
</dbReference>
<dbReference type="PANTHER" id="PTHR21708:SF26">
    <property type="entry name" value="2-DEHYDROPANTOATE 2-REDUCTASE"/>
    <property type="match status" value="1"/>
</dbReference>
<dbReference type="SUPFAM" id="SSF48179">
    <property type="entry name" value="6-phosphogluconate dehydrogenase C-terminal domain-like"/>
    <property type="match status" value="1"/>
</dbReference>
<dbReference type="GO" id="GO:0005737">
    <property type="term" value="C:cytoplasm"/>
    <property type="evidence" value="ECO:0007669"/>
    <property type="project" value="TreeGrafter"/>
</dbReference>
<dbReference type="InterPro" id="IPR013332">
    <property type="entry name" value="KPR_N"/>
</dbReference>
<evidence type="ECO:0000313" key="8">
    <source>
        <dbReference type="Proteomes" id="UP000316612"/>
    </source>
</evidence>
<name>A0A4Y4DVP4_GLUUR</name>
<comment type="pathway">
    <text evidence="4">Cofactor biosynthesis; (R)-pantothenate biosynthesis; (R)-pantoate from 3-methyl-2-oxobutanoate: step 2/2.</text>
</comment>
<dbReference type="GO" id="GO:0008677">
    <property type="term" value="F:2-dehydropantoate 2-reductase activity"/>
    <property type="evidence" value="ECO:0007669"/>
    <property type="project" value="UniProtKB-EC"/>
</dbReference>
<dbReference type="PANTHER" id="PTHR21708">
    <property type="entry name" value="PROBABLE 2-DEHYDROPANTOATE 2-REDUCTASE"/>
    <property type="match status" value="1"/>
</dbReference>
<dbReference type="UniPathway" id="UPA00028">
    <property type="reaction ID" value="UER00004"/>
</dbReference>
<evidence type="ECO:0000256" key="4">
    <source>
        <dbReference type="RuleBase" id="RU362068"/>
    </source>
</evidence>
<organism evidence="7 8">
    <name type="scientific">Glutamicibacter uratoxydans</name>
    <name type="common">Arthrobacter uratoxydans</name>
    <dbReference type="NCBI Taxonomy" id="43667"/>
    <lineage>
        <taxon>Bacteria</taxon>
        <taxon>Bacillati</taxon>
        <taxon>Actinomycetota</taxon>
        <taxon>Actinomycetes</taxon>
        <taxon>Micrococcales</taxon>
        <taxon>Micrococcaceae</taxon>
        <taxon>Glutamicibacter</taxon>
    </lineage>
</organism>
<dbReference type="SUPFAM" id="SSF51735">
    <property type="entry name" value="NAD(P)-binding Rossmann-fold domains"/>
    <property type="match status" value="1"/>
</dbReference>
<dbReference type="EC" id="1.1.1.169" evidence="4"/>
<keyword evidence="8" id="KW-1185">Reference proteome</keyword>
<evidence type="ECO:0000313" key="7">
    <source>
        <dbReference type="EMBL" id="GED07448.1"/>
    </source>
</evidence>
<proteinExistence type="inferred from homology"/>